<dbReference type="Proteomes" id="UP001299409">
    <property type="component" value="Unassembled WGS sequence"/>
</dbReference>
<comment type="caution">
    <text evidence="7">The sequence shown here is derived from an EMBL/GenBank/DDBJ whole genome shotgun (WGS) entry which is preliminary data.</text>
</comment>
<evidence type="ECO:0000259" key="6">
    <source>
        <dbReference type="Pfam" id="PF00082"/>
    </source>
</evidence>
<evidence type="ECO:0000313" key="8">
    <source>
        <dbReference type="Proteomes" id="UP001299409"/>
    </source>
</evidence>
<dbReference type="Pfam" id="PF00082">
    <property type="entry name" value="Peptidase_S8"/>
    <property type="match status" value="2"/>
</dbReference>
<dbReference type="PANTHER" id="PTHR43399">
    <property type="entry name" value="SUBTILISIN-RELATED"/>
    <property type="match status" value="1"/>
</dbReference>
<keyword evidence="8" id="KW-1185">Reference proteome</keyword>
<reference evidence="7 8" key="1">
    <citation type="submission" date="2021-10" db="EMBL/GenBank/DDBJ databases">
        <title>Collection of gut derived symbiotic bacterial strains cultured from healthy donors.</title>
        <authorList>
            <person name="Lin H."/>
            <person name="Littmann E."/>
            <person name="Claire K."/>
            <person name="Pamer E."/>
        </authorList>
    </citation>
    <scope>NUCLEOTIDE SEQUENCE [LARGE SCALE GENOMIC DNA]</scope>
    <source>
        <strain evidence="7 8">MSK.17.68</strain>
    </source>
</reference>
<protein>
    <submittedName>
        <fullName evidence="7">S8 family peptidase</fullName>
    </submittedName>
</protein>
<dbReference type="Gene3D" id="3.40.50.200">
    <property type="entry name" value="Peptidase S8/S53 domain"/>
    <property type="match status" value="1"/>
</dbReference>
<organism evidence="7 8">
    <name type="scientific">Intestinibacter bartlettii</name>
    <dbReference type="NCBI Taxonomy" id="261299"/>
    <lineage>
        <taxon>Bacteria</taxon>
        <taxon>Bacillati</taxon>
        <taxon>Bacillota</taxon>
        <taxon>Clostridia</taxon>
        <taxon>Peptostreptococcales</taxon>
        <taxon>Peptostreptococcaceae</taxon>
        <taxon>Intestinibacter</taxon>
    </lineage>
</organism>
<dbReference type="PANTHER" id="PTHR43399:SF4">
    <property type="entry name" value="CELL WALL-ASSOCIATED PROTEASE"/>
    <property type="match status" value="1"/>
</dbReference>
<dbReference type="PROSITE" id="PS51892">
    <property type="entry name" value="SUBTILASE"/>
    <property type="match status" value="1"/>
</dbReference>
<comment type="similarity">
    <text evidence="1 5">Belongs to the peptidase S8 family.</text>
</comment>
<sequence>MSLLSQVSSGTSGGFAINEDENINYIKNNPNLNLTGRNVIIAIADTGIDYLHPDFINADGTSKILYLWDQTKEGNSPEGFYFGTEYTRDDINRAISENDSTLSTDEVGSGTLLSGICAGLGVSNSLYEGVAKDSELIVIKLGTIDGKYNNAYYYVARDYARKKARELERPLIINTSVGTNSDVGFINRATQSTIWYQYRECEIAGIGNEGNTQTHASGKISAEGETQTVEIEIEEEEEFLRIELWICRPDRVNIKIISPTGEESKDVGLGYYKNESGIFNFENTTYAVFYVFPTSYSGQEFIIINLYNASPGVWKINLTGVYINSGCYNVYLPNRSLINQNTRFLEPDPFYTVNFPTVDRNIFTVGAYDMINNSMWPPSSRGPNIRNIQKPNIVAPGVNIISAYPHNRYGNITGTSAAAAVTSGVAALFLQYVTQNNQYKRQGFTQSIYSFFQLGADREDNIQYPNFIYGYGLLNARKIFEKFR</sequence>
<evidence type="ECO:0000256" key="1">
    <source>
        <dbReference type="ARBA" id="ARBA00011073"/>
    </source>
</evidence>
<feature type="domain" description="Peptidase S8/S53" evidence="6">
    <location>
        <begin position="349"/>
        <end position="472"/>
    </location>
</feature>
<gene>
    <name evidence="7" type="ORF">LIP50_09335</name>
</gene>
<dbReference type="InterPro" id="IPR036852">
    <property type="entry name" value="Peptidase_S8/S53_dom_sf"/>
</dbReference>
<dbReference type="CDD" id="cd07478">
    <property type="entry name" value="Peptidases_S8_CspA-like"/>
    <property type="match status" value="1"/>
</dbReference>
<keyword evidence="3" id="KW-0378">Hydrolase</keyword>
<name>A0ABS8CY47_9FIRM</name>
<keyword evidence="2" id="KW-0645">Protease</keyword>
<dbReference type="InterPro" id="IPR000209">
    <property type="entry name" value="Peptidase_S8/S53_dom"/>
</dbReference>
<dbReference type="InterPro" id="IPR034045">
    <property type="entry name" value="Pep_S8_CspA-like"/>
</dbReference>
<dbReference type="EMBL" id="JAJBMB010000008">
    <property type="protein sequence ID" value="MCB5446403.1"/>
    <property type="molecule type" value="Genomic_DNA"/>
</dbReference>
<dbReference type="InterPro" id="IPR015500">
    <property type="entry name" value="Peptidase_S8_subtilisin-rel"/>
</dbReference>
<dbReference type="InterPro" id="IPR051048">
    <property type="entry name" value="Peptidase_S8/S53_subtilisin"/>
</dbReference>
<evidence type="ECO:0000313" key="7">
    <source>
        <dbReference type="EMBL" id="MCB5446403.1"/>
    </source>
</evidence>
<dbReference type="Gene3D" id="2.60.120.1290">
    <property type="match status" value="1"/>
</dbReference>
<feature type="domain" description="Peptidase S8/S53" evidence="6">
    <location>
        <begin position="36"/>
        <end position="209"/>
    </location>
</feature>
<evidence type="ECO:0000256" key="4">
    <source>
        <dbReference type="ARBA" id="ARBA00022825"/>
    </source>
</evidence>
<evidence type="ECO:0000256" key="5">
    <source>
        <dbReference type="PROSITE-ProRule" id="PRU01240"/>
    </source>
</evidence>
<evidence type="ECO:0000256" key="3">
    <source>
        <dbReference type="ARBA" id="ARBA00022801"/>
    </source>
</evidence>
<comment type="caution">
    <text evidence="5">Lacks conserved residue(s) required for the propagation of feature annotation.</text>
</comment>
<keyword evidence="4" id="KW-0720">Serine protease</keyword>
<dbReference type="SUPFAM" id="SSF52743">
    <property type="entry name" value="Subtilisin-like"/>
    <property type="match status" value="1"/>
</dbReference>
<proteinExistence type="inferred from homology"/>
<evidence type="ECO:0000256" key="2">
    <source>
        <dbReference type="ARBA" id="ARBA00022670"/>
    </source>
</evidence>
<dbReference type="PRINTS" id="PR00723">
    <property type="entry name" value="SUBTILISIN"/>
</dbReference>
<accession>A0ABS8CY47</accession>